<dbReference type="Proteomes" id="UP000818624">
    <property type="component" value="Chromosome 7"/>
</dbReference>
<evidence type="ECO:0000256" key="1">
    <source>
        <dbReference type="SAM" id="MobiDB-lite"/>
    </source>
</evidence>
<protein>
    <submittedName>
        <fullName evidence="2">Uncharacterized protein</fullName>
    </submittedName>
</protein>
<dbReference type="EMBL" id="CP046240">
    <property type="protein sequence ID" value="WFD49840.1"/>
    <property type="molecule type" value="Genomic_DNA"/>
</dbReference>
<accession>A0ABY8EWD9</accession>
<name>A0ABY8EWD9_MALFU</name>
<evidence type="ECO:0000313" key="2">
    <source>
        <dbReference type="EMBL" id="WFD49840.1"/>
    </source>
</evidence>
<evidence type="ECO:0000313" key="3">
    <source>
        <dbReference type="Proteomes" id="UP000818624"/>
    </source>
</evidence>
<reference evidence="2 3" key="1">
    <citation type="journal article" date="2020" name="Elife">
        <title>Loss of centromere function drives karyotype evolution in closely related Malassezia species.</title>
        <authorList>
            <person name="Sankaranarayanan S.R."/>
            <person name="Ianiri G."/>
            <person name="Coelho M.A."/>
            <person name="Reza M.H."/>
            <person name="Thimmappa B.C."/>
            <person name="Ganguly P."/>
            <person name="Vadnala R.N."/>
            <person name="Sun S."/>
            <person name="Siddharthan R."/>
            <person name="Tellgren-Roth C."/>
            <person name="Dawson T.L."/>
            <person name="Heitman J."/>
            <person name="Sanyal K."/>
        </authorList>
    </citation>
    <scope>NUCLEOTIDE SEQUENCE [LARGE SCALE GENOMIC DNA]</scope>
    <source>
        <strain evidence="2">CBS14141</strain>
    </source>
</reference>
<keyword evidence="3" id="KW-1185">Reference proteome</keyword>
<organism evidence="2 3">
    <name type="scientific">Malassezia furfur</name>
    <name type="common">Pityriasis versicolor infection agent</name>
    <name type="synonym">Pityrosporum furfur</name>
    <dbReference type="NCBI Taxonomy" id="55194"/>
    <lineage>
        <taxon>Eukaryota</taxon>
        <taxon>Fungi</taxon>
        <taxon>Dikarya</taxon>
        <taxon>Basidiomycota</taxon>
        <taxon>Ustilaginomycotina</taxon>
        <taxon>Malasseziomycetes</taxon>
        <taxon>Malasseziales</taxon>
        <taxon>Malasseziaceae</taxon>
        <taxon>Malassezia</taxon>
    </lineage>
</organism>
<feature type="region of interest" description="Disordered" evidence="1">
    <location>
        <begin position="102"/>
        <end position="141"/>
    </location>
</feature>
<feature type="compositionally biased region" description="Low complexity" evidence="1">
    <location>
        <begin position="17"/>
        <end position="32"/>
    </location>
</feature>
<sequence>MLHIQQGQWPAGPPAHSPSLAASSHLASAPLAQSTSASLSQEPSAPMQVCSALSQGVDPSYLSQRLTSFLIDTQGGDDQVQSVWDAWHNNAKQDALPLGLLDKPQTAAPPVTPPNGPTVLSDLKVDHTPSSCASSDPTDTLSSLSFDRLSLGAADDRRL</sequence>
<gene>
    <name evidence="2" type="ORF">GLX27_004525</name>
</gene>
<feature type="compositionally biased region" description="Polar residues" evidence="1">
    <location>
        <begin position="33"/>
        <end position="43"/>
    </location>
</feature>
<proteinExistence type="predicted"/>
<feature type="region of interest" description="Disordered" evidence="1">
    <location>
        <begin position="1"/>
        <end position="43"/>
    </location>
</feature>